<evidence type="ECO:0000259" key="2">
    <source>
        <dbReference type="PROSITE" id="PS50110"/>
    </source>
</evidence>
<reference evidence="3 4" key="1">
    <citation type="submission" date="2018-08" db="EMBL/GenBank/DDBJ databases">
        <title>Vibrio isolated from the Eastern China Marginal Seas.</title>
        <authorList>
            <person name="Li Y."/>
        </authorList>
    </citation>
    <scope>NUCLEOTIDE SEQUENCE [LARGE SCALE GENOMIC DNA]</scope>
    <source>
        <strain evidence="3 4">BEI233</strain>
    </source>
</reference>
<dbReference type="PROSITE" id="PS50110">
    <property type="entry name" value="RESPONSE_REGULATORY"/>
    <property type="match status" value="1"/>
</dbReference>
<feature type="modified residue" description="4-aspartylphosphate" evidence="1">
    <location>
        <position position="60"/>
    </location>
</feature>
<gene>
    <name evidence="3" type="ORF">DZ860_10745</name>
</gene>
<dbReference type="InterPro" id="IPR011990">
    <property type="entry name" value="TPR-like_helical_dom_sf"/>
</dbReference>
<evidence type="ECO:0000256" key="1">
    <source>
        <dbReference type="PROSITE-ProRule" id="PRU00169"/>
    </source>
</evidence>
<dbReference type="SMART" id="SM00448">
    <property type="entry name" value="REC"/>
    <property type="match status" value="1"/>
</dbReference>
<dbReference type="OrthoDB" id="7298659at2"/>
<dbReference type="AlphaFoldDB" id="A0A3A6QG41"/>
<dbReference type="SUPFAM" id="SSF52172">
    <property type="entry name" value="CheY-like"/>
    <property type="match status" value="1"/>
</dbReference>
<dbReference type="InterPro" id="IPR014460">
    <property type="entry name" value="Sig_transdc_resp-reg_VieB"/>
</dbReference>
<dbReference type="PANTHER" id="PTHR43228">
    <property type="entry name" value="TWO-COMPONENT RESPONSE REGULATOR"/>
    <property type="match status" value="1"/>
</dbReference>
<dbReference type="InterPro" id="IPR052048">
    <property type="entry name" value="ST_Response_Regulator"/>
</dbReference>
<dbReference type="CDD" id="cd17589">
    <property type="entry name" value="REC_TPR"/>
    <property type="match status" value="1"/>
</dbReference>
<dbReference type="PANTHER" id="PTHR43228:SF1">
    <property type="entry name" value="TWO-COMPONENT RESPONSE REGULATOR ARR22"/>
    <property type="match status" value="1"/>
</dbReference>
<keyword evidence="4" id="KW-1185">Reference proteome</keyword>
<dbReference type="InterPro" id="IPR011006">
    <property type="entry name" value="CheY-like_superfamily"/>
</dbReference>
<dbReference type="PIRSF" id="PIRSF011521">
    <property type="entry name" value="VieB"/>
    <property type="match status" value="1"/>
</dbReference>
<dbReference type="Gene3D" id="3.40.50.2300">
    <property type="match status" value="1"/>
</dbReference>
<proteinExistence type="predicted"/>
<organism evidence="3 4">
    <name type="scientific">Vibrio sinensis</name>
    <dbReference type="NCBI Taxonomy" id="2302434"/>
    <lineage>
        <taxon>Bacteria</taxon>
        <taxon>Pseudomonadati</taxon>
        <taxon>Pseudomonadota</taxon>
        <taxon>Gammaproteobacteria</taxon>
        <taxon>Vibrionales</taxon>
        <taxon>Vibrionaceae</taxon>
        <taxon>Vibrio</taxon>
    </lineage>
</organism>
<dbReference type="Proteomes" id="UP000273252">
    <property type="component" value="Unassembled WGS sequence"/>
</dbReference>
<dbReference type="SUPFAM" id="SSF48452">
    <property type="entry name" value="TPR-like"/>
    <property type="match status" value="1"/>
</dbReference>
<name>A0A3A6QG41_9VIBR</name>
<evidence type="ECO:0000313" key="3">
    <source>
        <dbReference type="EMBL" id="RJX71412.1"/>
    </source>
</evidence>
<keyword evidence="1" id="KW-0597">Phosphoprotein</keyword>
<dbReference type="EMBL" id="QVMU01000008">
    <property type="protein sequence ID" value="RJX71412.1"/>
    <property type="molecule type" value="Genomic_DNA"/>
</dbReference>
<accession>A0A3A6QG41</accession>
<dbReference type="GO" id="GO:0000160">
    <property type="term" value="P:phosphorelay signal transduction system"/>
    <property type="evidence" value="ECO:0007669"/>
    <property type="project" value="InterPro"/>
</dbReference>
<comment type="caution">
    <text evidence="3">The sequence shown here is derived from an EMBL/GenBank/DDBJ whole genome shotgun (WGS) entry which is preliminary data.</text>
</comment>
<sequence length="548" mass="63578">MQAFSDLKVLIIDDAPIVIVTLKTMLLKLGFNDRNVTYTTNPKKAIAIAKQELFDIIVCDYNFGNKLNGKQIFEELKHHQLLKDESVFILITGDNSSVVVHSIIELKPDDYLLKPFNILRLRERISYTVNRKRALHQLYTAERTQDIHDGLKLCDELLPFYPQYYFVIQKFKAEFLSKLKYFEQSKVVYQNILSRKMYDWAKVGLANSLANLGKIQDADRIISSMLKQSSRNVTARVAAASISLMNKDIPDAIRHLDLASNLVPGNSERELVIVNLCLSVGDNLNALERYRAYLLFNKDTFRNNIYSKINLIRILLYACHNTGVKAKGIWLKEVKSLLSQIVDSNESGQLHDEIELIIAHIALEEGHYSITTAKLNEVHKRGNLSHFYGLYHFSWLLNLMNFDSEFSKMVYKCSTSIWSKDSEQIYASQVNMVERLHETNIDKLNWLEQHYKYIHANSIDLGSLLDIYIEINQRCPFLRTVSIKIVKILAKKWPNNMEHEQVLELIDKCDKVIRQLMDEKELQQQNYNAIYEKLTNTIQIEETVIPIH</sequence>
<dbReference type="Gene3D" id="1.25.40.10">
    <property type="entry name" value="Tetratricopeptide repeat domain"/>
    <property type="match status" value="1"/>
</dbReference>
<dbReference type="Pfam" id="PF00072">
    <property type="entry name" value="Response_reg"/>
    <property type="match status" value="1"/>
</dbReference>
<dbReference type="InterPro" id="IPR001789">
    <property type="entry name" value="Sig_transdc_resp-reg_receiver"/>
</dbReference>
<protein>
    <submittedName>
        <fullName evidence="3">Response regulator</fullName>
    </submittedName>
</protein>
<feature type="domain" description="Response regulatory" evidence="2">
    <location>
        <begin position="8"/>
        <end position="129"/>
    </location>
</feature>
<evidence type="ECO:0000313" key="4">
    <source>
        <dbReference type="Proteomes" id="UP000273252"/>
    </source>
</evidence>